<dbReference type="Proteomes" id="UP000680815">
    <property type="component" value="Unassembled WGS sequence"/>
</dbReference>
<feature type="signal peptide" evidence="9">
    <location>
        <begin position="1"/>
        <end position="22"/>
    </location>
</feature>
<keyword evidence="5 8" id="KW-1133">Transmembrane helix</keyword>
<evidence type="ECO:0000256" key="5">
    <source>
        <dbReference type="ARBA" id="ARBA00022989"/>
    </source>
</evidence>
<feature type="transmembrane region" description="Helical" evidence="8">
    <location>
        <begin position="297"/>
        <end position="324"/>
    </location>
</feature>
<feature type="transmembrane region" description="Helical" evidence="8">
    <location>
        <begin position="172"/>
        <end position="196"/>
    </location>
</feature>
<keyword evidence="9" id="KW-0732">Signal</keyword>
<keyword evidence="2" id="KW-1003">Cell membrane</keyword>
<comment type="caution">
    <text evidence="10">The sequence shown here is derived from an EMBL/GenBank/DDBJ whole genome shotgun (WGS) entry which is preliminary data.</text>
</comment>
<evidence type="ECO:0000256" key="6">
    <source>
        <dbReference type="ARBA" id="ARBA00023136"/>
    </source>
</evidence>
<sequence>MWPALRLAAWAVCCLYAGTVAAAWQANGHPWFLSSTGTFVPLDFSALYVAGLMALAGEAATAYRPDAFEAALAAFLDTTSHVGLRWLNPPILLLVLAPMATLPYVPALSVWLAATGAMFAMAMRLALPRSGAMALGFAAPPTISNVLNGQNGYVSAGLFGIGLALIDRRPMLGGALLGLLTYKPHLSAAIPVVFVLAGRRDSLMGFTIGAAATAALSAAILGFDSWGAFIQSVGGTADRFLGASDERARMLTVYAALSTSGYPSLAIALHVAVAAAGILAAACLWRIDAPLAFQAPALIAACYLVTPYAFGHDAAILVVAAAFLSRAALSGHLRTPEVVLIIAAPILPGVGLFVGPTLLGPFAAILLLVLAFRGAMARRQETYAAAGKAKA</sequence>
<evidence type="ECO:0000256" key="4">
    <source>
        <dbReference type="ARBA" id="ARBA00022692"/>
    </source>
</evidence>
<accession>A0ABS4AWY4</accession>
<keyword evidence="6 8" id="KW-0472">Membrane</keyword>
<feature type="transmembrane region" description="Helical" evidence="8">
    <location>
        <begin position="265"/>
        <end position="285"/>
    </location>
</feature>
<name>A0ABS4AWY4_9PROT</name>
<feature type="transmembrane region" description="Helical" evidence="8">
    <location>
        <begin position="203"/>
        <end position="223"/>
    </location>
</feature>
<keyword evidence="11" id="KW-1185">Reference proteome</keyword>
<protein>
    <submittedName>
        <fullName evidence="10">DUF2029 domain-containing protein</fullName>
    </submittedName>
</protein>
<feature type="transmembrane region" description="Helical" evidence="8">
    <location>
        <begin position="84"/>
        <end position="102"/>
    </location>
</feature>
<evidence type="ECO:0000256" key="9">
    <source>
        <dbReference type="SAM" id="SignalP"/>
    </source>
</evidence>
<feature type="transmembrane region" description="Helical" evidence="8">
    <location>
        <begin position="339"/>
        <end position="372"/>
    </location>
</feature>
<dbReference type="InterPro" id="IPR018584">
    <property type="entry name" value="GT87"/>
</dbReference>
<evidence type="ECO:0000256" key="2">
    <source>
        <dbReference type="ARBA" id="ARBA00022475"/>
    </source>
</evidence>
<gene>
    <name evidence="10" type="ORF">J5Y09_15250</name>
</gene>
<evidence type="ECO:0000313" key="10">
    <source>
        <dbReference type="EMBL" id="MBP0465281.1"/>
    </source>
</evidence>
<keyword evidence="3" id="KW-0808">Transferase</keyword>
<evidence type="ECO:0000256" key="3">
    <source>
        <dbReference type="ARBA" id="ARBA00022679"/>
    </source>
</evidence>
<dbReference type="RefSeq" id="WP_209352670.1">
    <property type="nucleotide sequence ID" value="NZ_JAGIYZ010000014.1"/>
</dbReference>
<feature type="chain" id="PRO_5046268155" evidence="9">
    <location>
        <begin position="23"/>
        <end position="391"/>
    </location>
</feature>
<evidence type="ECO:0000313" key="11">
    <source>
        <dbReference type="Proteomes" id="UP000680815"/>
    </source>
</evidence>
<evidence type="ECO:0000256" key="1">
    <source>
        <dbReference type="ARBA" id="ARBA00004651"/>
    </source>
</evidence>
<dbReference type="Pfam" id="PF09594">
    <property type="entry name" value="GT87"/>
    <property type="match status" value="1"/>
</dbReference>
<comment type="subcellular location">
    <subcellularLocation>
        <location evidence="1">Cell membrane</location>
        <topology evidence="1">Multi-pass membrane protein</topology>
    </subcellularLocation>
</comment>
<keyword evidence="4 8" id="KW-0812">Transmembrane</keyword>
<organism evidence="10 11">
    <name type="scientific">Roseomonas nitratireducens</name>
    <dbReference type="NCBI Taxonomy" id="2820810"/>
    <lineage>
        <taxon>Bacteria</taxon>
        <taxon>Pseudomonadati</taxon>
        <taxon>Pseudomonadota</taxon>
        <taxon>Alphaproteobacteria</taxon>
        <taxon>Acetobacterales</taxon>
        <taxon>Roseomonadaceae</taxon>
        <taxon>Roseomonas</taxon>
    </lineage>
</organism>
<proteinExistence type="inferred from homology"/>
<reference evidence="10 11" key="1">
    <citation type="submission" date="2021-03" db="EMBL/GenBank/DDBJ databases">
        <authorList>
            <person name="So Y."/>
        </authorList>
    </citation>
    <scope>NUCLEOTIDE SEQUENCE [LARGE SCALE GENOMIC DNA]</scope>
    <source>
        <strain evidence="10 11">PWR1</strain>
    </source>
</reference>
<evidence type="ECO:0000256" key="8">
    <source>
        <dbReference type="SAM" id="Phobius"/>
    </source>
</evidence>
<comment type="similarity">
    <text evidence="7">Belongs to the glycosyltransferase 87 family.</text>
</comment>
<evidence type="ECO:0000256" key="7">
    <source>
        <dbReference type="ARBA" id="ARBA00024033"/>
    </source>
</evidence>
<dbReference type="EMBL" id="JAGIYZ010000014">
    <property type="protein sequence ID" value="MBP0465281.1"/>
    <property type="molecule type" value="Genomic_DNA"/>
</dbReference>